<dbReference type="Proteomes" id="UP001152561">
    <property type="component" value="Unassembled WGS sequence"/>
</dbReference>
<dbReference type="Gene3D" id="2.30.240.10">
    <property type="entry name" value="At5g01610-like"/>
    <property type="match status" value="1"/>
</dbReference>
<evidence type="ECO:0000313" key="2">
    <source>
        <dbReference type="Proteomes" id="UP001152561"/>
    </source>
</evidence>
<sequence length="188" mass="21379">MSSTQVEVIDNRRENAEVYTDPLICMQKSLELLKEINMPRGLLPLEDIVEVGRNHETGFVWLKQKKETDHCFKKIKKTVTYAAEVTSFVEDRRLKNITGVKTKELSFWVNISDISIEDPQSNKITFAIPSGIKRVARQERAQAPPLILEILEVQEGRGVIGAVWVSLSCPWRDAMTGSYILFFLAQGI</sequence>
<dbReference type="Pfam" id="PF04398">
    <property type="entry name" value="DUF538"/>
    <property type="match status" value="1"/>
</dbReference>
<gene>
    <name evidence="1" type="ORF">K7X08_021713</name>
</gene>
<dbReference type="PANTHER" id="PTHR31676:SF7">
    <property type="entry name" value="DUF538 DOMAIN-CONTAINING PROTEIN"/>
    <property type="match status" value="1"/>
</dbReference>
<evidence type="ECO:0000313" key="1">
    <source>
        <dbReference type="EMBL" id="KAJ8551698.1"/>
    </source>
</evidence>
<comment type="caution">
    <text evidence="1">The sequence shown here is derived from an EMBL/GenBank/DDBJ whole genome shotgun (WGS) entry which is preliminary data.</text>
</comment>
<reference evidence="2" key="1">
    <citation type="journal article" date="2023" name="Proc. Natl. Acad. Sci. U.S.A.">
        <title>Genomic and structural basis for evolution of tropane alkaloid biosynthesis.</title>
        <authorList>
            <person name="Wanga Y.-J."/>
            <person name="Taina T."/>
            <person name="Yua J.-Y."/>
            <person name="Lia J."/>
            <person name="Xua B."/>
            <person name="Chenc J."/>
            <person name="D'Auriad J.C."/>
            <person name="Huanga J.-P."/>
            <person name="Huanga S.-X."/>
        </authorList>
    </citation>
    <scope>NUCLEOTIDE SEQUENCE [LARGE SCALE GENOMIC DNA]</scope>
    <source>
        <strain evidence="2">cv. KIB-2019</strain>
    </source>
</reference>
<dbReference type="SUPFAM" id="SSF141562">
    <property type="entry name" value="At5g01610-like"/>
    <property type="match status" value="1"/>
</dbReference>
<dbReference type="InterPro" id="IPR036758">
    <property type="entry name" value="At5g01610-like"/>
</dbReference>
<protein>
    <submittedName>
        <fullName evidence="1">Uncharacterized protein</fullName>
    </submittedName>
</protein>
<accession>A0A9Q1M854</accession>
<dbReference type="PANTHER" id="PTHR31676">
    <property type="entry name" value="T31J12.3 PROTEIN-RELATED"/>
    <property type="match status" value="1"/>
</dbReference>
<keyword evidence="2" id="KW-1185">Reference proteome</keyword>
<dbReference type="AlphaFoldDB" id="A0A9Q1M854"/>
<dbReference type="EMBL" id="JAJAGQ010000010">
    <property type="protein sequence ID" value="KAJ8551698.1"/>
    <property type="molecule type" value="Genomic_DNA"/>
</dbReference>
<name>A0A9Q1M854_9SOLA</name>
<organism evidence="1 2">
    <name type="scientific">Anisodus acutangulus</name>
    <dbReference type="NCBI Taxonomy" id="402998"/>
    <lineage>
        <taxon>Eukaryota</taxon>
        <taxon>Viridiplantae</taxon>
        <taxon>Streptophyta</taxon>
        <taxon>Embryophyta</taxon>
        <taxon>Tracheophyta</taxon>
        <taxon>Spermatophyta</taxon>
        <taxon>Magnoliopsida</taxon>
        <taxon>eudicotyledons</taxon>
        <taxon>Gunneridae</taxon>
        <taxon>Pentapetalae</taxon>
        <taxon>asterids</taxon>
        <taxon>lamiids</taxon>
        <taxon>Solanales</taxon>
        <taxon>Solanaceae</taxon>
        <taxon>Solanoideae</taxon>
        <taxon>Hyoscyameae</taxon>
        <taxon>Anisodus</taxon>
    </lineage>
</organism>
<dbReference type="InterPro" id="IPR007493">
    <property type="entry name" value="DUF538"/>
</dbReference>
<proteinExistence type="predicted"/>
<dbReference type="OrthoDB" id="1885001at2759"/>